<reference evidence="8 9" key="1">
    <citation type="submission" date="2020-08" db="EMBL/GenBank/DDBJ databases">
        <title>Genomic Encyclopedia of Type Strains, Phase IV (KMG-IV): sequencing the most valuable type-strain genomes for metagenomic binning, comparative biology and taxonomic classification.</title>
        <authorList>
            <person name="Goeker M."/>
        </authorList>
    </citation>
    <scope>NUCLEOTIDE SEQUENCE [LARGE SCALE GENOMIC DNA]</scope>
    <source>
        <strain evidence="8 9">DSM 102850</strain>
    </source>
</reference>
<dbReference type="RefSeq" id="WP_183816223.1">
    <property type="nucleotide sequence ID" value="NZ_JACHOB010000001.1"/>
</dbReference>
<feature type="domain" description="Semialdehyde dehydrogenase NAD-binding" evidence="7">
    <location>
        <begin position="3"/>
        <end position="124"/>
    </location>
</feature>
<evidence type="ECO:0000313" key="8">
    <source>
        <dbReference type="EMBL" id="MBB4658419.1"/>
    </source>
</evidence>
<dbReference type="Pfam" id="PF22698">
    <property type="entry name" value="Semialdhyde_dhC_1"/>
    <property type="match status" value="1"/>
</dbReference>
<gene>
    <name evidence="8" type="ORF">GGQ59_000919</name>
</gene>
<keyword evidence="4" id="KW-0560">Oxidoreductase</keyword>
<evidence type="ECO:0000313" key="9">
    <source>
        <dbReference type="Proteomes" id="UP000563524"/>
    </source>
</evidence>
<feature type="active site" evidence="6">
    <location>
        <position position="132"/>
    </location>
</feature>
<dbReference type="SMART" id="SM00859">
    <property type="entry name" value="Semialdhyde_dh"/>
    <property type="match status" value="1"/>
</dbReference>
<dbReference type="GO" id="GO:0003942">
    <property type="term" value="F:N-acetyl-gamma-glutamyl-phosphate reductase activity"/>
    <property type="evidence" value="ECO:0007669"/>
    <property type="project" value="InterPro"/>
</dbReference>
<proteinExistence type="predicted"/>
<dbReference type="InterPro" id="IPR000534">
    <property type="entry name" value="Semialdehyde_DH_NAD-bd"/>
</dbReference>
<dbReference type="InterPro" id="IPR058924">
    <property type="entry name" value="AGPR_dimerisation_dom"/>
</dbReference>
<dbReference type="SUPFAM" id="SSF55347">
    <property type="entry name" value="Glyceraldehyde-3-phosphate dehydrogenase-like, C-terminal domain"/>
    <property type="match status" value="1"/>
</dbReference>
<dbReference type="SUPFAM" id="SSF51735">
    <property type="entry name" value="NAD(P)-binding Rossmann-fold domains"/>
    <property type="match status" value="1"/>
</dbReference>
<dbReference type="InterPro" id="IPR050085">
    <property type="entry name" value="AGPR"/>
</dbReference>
<dbReference type="InterPro" id="IPR036291">
    <property type="entry name" value="NAD(P)-bd_dom_sf"/>
</dbReference>
<dbReference type="EMBL" id="JACHOB010000001">
    <property type="protein sequence ID" value="MBB4658419.1"/>
    <property type="molecule type" value="Genomic_DNA"/>
</dbReference>
<comment type="pathway">
    <text evidence="5">Amino-acid biosynthesis.</text>
</comment>
<dbReference type="Gene3D" id="3.30.360.10">
    <property type="entry name" value="Dihydrodipicolinate Reductase, domain 2"/>
    <property type="match status" value="1"/>
</dbReference>
<keyword evidence="3" id="KW-0521">NADP</keyword>
<evidence type="ECO:0000256" key="4">
    <source>
        <dbReference type="ARBA" id="ARBA00023002"/>
    </source>
</evidence>
<evidence type="ECO:0000256" key="3">
    <source>
        <dbReference type="ARBA" id="ARBA00022857"/>
    </source>
</evidence>
<sequence length="306" mass="31902">MKTVGLIGARGYVGREVVRLVEADPGFSLALATSRELCGKTLGEAFEGATGSLTIEQLGPEEVAARRCDAYVLGLPNGLAAPYVEAIEAASPDSVIVDLSADYRDTPGWTYGLPELGRAPIRAAKRIANPGCYATAAILALWPVRDLFVGIPSAFGVSGYSGAGTTPGPKNDPARLRDNVLPYGFGGHGHQHEITRAVGHPVAFAPHVAQFFRGLIVTCTAPLALGHTLAELKGRYRASYADSAVVRLQDEPPEPAQVAGTAAAVIGGMALDEDTNVLTVACAHDNLLKGAASQAMENLRLAFGMT</sequence>
<evidence type="ECO:0000256" key="6">
    <source>
        <dbReference type="PROSITE-ProRule" id="PRU10010"/>
    </source>
</evidence>
<dbReference type="AlphaFoldDB" id="A0A840I0R2"/>
<keyword evidence="9" id="KW-1185">Reference proteome</keyword>
<dbReference type="NCBIfam" id="TIGR01850">
    <property type="entry name" value="argC"/>
    <property type="match status" value="1"/>
</dbReference>
<protein>
    <submittedName>
        <fullName evidence="8">N-acetyl-gamma-glutamyl-phosphate reductase common form</fullName>
    </submittedName>
</protein>
<dbReference type="Pfam" id="PF01118">
    <property type="entry name" value="Semialdhyde_dh"/>
    <property type="match status" value="1"/>
</dbReference>
<evidence type="ECO:0000259" key="7">
    <source>
        <dbReference type="SMART" id="SM00859"/>
    </source>
</evidence>
<evidence type="ECO:0000256" key="5">
    <source>
        <dbReference type="ARBA" id="ARBA00029440"/>
    </source>
</evidence>
<evidence type="ECO:0000256" key="2">
    <source>
        <dbReference type="ARBA" id="ARBA00022605"/>
    </source>
</evidence>
<name>A0A840I0R2_9PROT</name>
<dbReference type="Proteomes" id="UP000563524">
    <property type="component" value="Unassembled WGS sequence"/>
</dbReference>
<dbReference type="InterPro" id="IPR023013">
    <property type="entry name" value="AGPR_AS"/>
</dbReference>
<dbReference type="PANTHER" id="PTHR32338">
    <property type="entry name" value="N-ACETYL-GAMMA-GLUTAMYL-PHOSPHATE REDUCTASE, CHLOROPLASTIC-RELATED-RELATED"/>
    <property type="match status" value="1"/>
</dbReference>
<dbReference type="CDD" id="cd24149">
    <property type="entry name" value="AGPR_N_ARG5_6_like"/>
    <property type="match status" value="1"/>
</dbReference>
<dbReference type="GO" id="GO:0070401">
    <property type="term" value="F:NADP+ binding"/>
    <property type="evidence" value="ECO:0007669"/>
    <property type="project" value="InterPro"/>
</dbReference>
<keyword evidence="2" id="KW-0028">Amino-acid biosynthesis</keyword>
<comment type="caution">
    <text evidence="8">The sequence shown here is derived from an EMBL/GenBank/DDBJ whole genome shotgun (WGS) entry which is preliminary data.</text>
</comment>
<evidence type="ECO:0000256" key="1">
    <source>
        <dbReference type="ARBA" id="ARBA00022571"/>
    </source>
</evidence>
<dbReference type="GO" id="GO:0051287">
    <property type="term" value="F:NAD binding"/>
    <property type="evidence" value="ECO:0007669"/>
    <property type="project" value="InterPro"/>
</dbReference>
<accession>A0A840I0R2</accession>
<dbReference type="PROSITE" id="PS01224">
    <property type="entry name" value="ARGC"/>
    <property type="match status" value="1"/>
</dbReference>
<dbReference type="PANTHER" id="PTHR32338:SF10">
    <property type="entry name" value="N-ACETYL-GAMMA-GLUTAMYL-PHOSPHATE REDUCTASE, CHLOROPLASTIC-RELATED"/>
    <property type="match status" value="1"/>
</dbReference>
<dbReference type="Gene3D" id="3.40.50.720">
    <property type="entry name" value="NAD(P)-binding Rossmann-like Domain"/>
    <property type="match status" value="1"/>
</dbReference>
<organism evidence="8 9">
    <name type="scientific">Parvularcula dongshanensis</name>
    <dbReference type="NCBI Taxonomy" id="1173995"/>
    <lineage>
        <taxon>Bacteria</taxon>
        <taxon>Pseudomonadati</taxon>
        <taxon>Pseudomonadota</taxon>
        <taxon>Alphaproteobacteria</taxon>
        <taxon>Parvularculales</taxon>
        <taxon>Parvularculaceae</taxon>
        <taxon>Parvularcula</taxon>
    </lineage>
</organism>
<dbReference type="InterPro" id="IPR000706">
    <property type="entry name" value="AGPR_type-1"/>
</dbReference>
<dbReference type="GO" id="GO:0006526">
    <property type="term" value="P:L-arginine biosynthetic process"/>
    <property type="evidence" value="ECO:0007669"/>
    <property type="project" value="UniProtKB-KW"/>
</dbReference>
<keyword evidence="1" id="KW-0055">Arginine biosynthesis</keyword>